<evidence type="ECO:0000256" key="2">
    <source>
        <dbReference type="SAM" id="SignalP"/>
    </source>
</evidence>
<evidence type="ECO:0008006" key="5">
    <source>
        <dbReference type="Google" id="ProtNLM"/>
    </source>
</evidence>
<feature type="compositionally biased region" description="Pro residues" evidence="1">
    <location>
        <begin position="25"/>
        <end position="39"/>
    </location>
</feature>
<dbReference type="Proteomes" id="UP001499909">
    <property type="component" value="Unassembled WGS sequence"/>
</dbReference>
<keyword evidence="4" id="KW-1185">Reference proteome</keyword>
<feature type="region of interest" description="Disordered" evidence="1">
    <location>
        <begin position="23"/>
        <end position="50"/>
    </location>
</feature>
<dbReference type="RefSeq" id="WP_345116405.1">
    <property type="nucleotide sequence ID" value="NZ_BAABDH010000104.1"/>
</dbReference>
<organism evidence="3 4">
    <name type="scientific">Hymenobacter algoricola</name>
    <dbReference type="NCBI Taxonomy" id="486267"/>
    <lineage>
        <taxon>Bacteria</taxon>
        <taxon>Pseudomonadati</taxon>
        <taxon>Bacteroidota</taxon>
        <taxon>Cytophagia</taxon>
        <taxon>Cytophagales</taxon>
        <taxon>Hymenobacteraceae</taxon>
        <taxon>Hymenobacter</taxon>
    </lineage>
</organism>
<evidence type="ECO:0000313" key="4">
    <source>
        <dbReference type="Proteomes" id="UP001499909"/>
    </source>
</evidence>
<reference evidence="4" key="1">
    <citation type="journal article" date="2019" name="Int. J. Syst. Evol. Microbiol.">
        <title>The Global Catalogue of Microorganisms (GCM) 10K type strain sequencing project: providing services to taxonomists for standard genome sequencing and annotation.</title>
        <authorList>
            <consortium name="The Broad Institute Genomics Platform"/>
            <consortium name="The Broad Institute Genome Sequencing Center for Infectious Disease"/>
            <person name="Wu L."/>
            <person name="Ma J."/>
        </authorList>
    </citation>
    <scope>NUCLEOTIDE SEQUENCE [LARGE SCALE GENOMIC DNA]</scope>
    <source>
        <strain evidence="4">JCM 17214</strain>
    </source>
</reference>
<gene>
    <name evidence="3" type="ORF">GCM10022406_32840</name>
</gene>
<evidence type="ECO:0000256" key="1">
    <source>
        <dbReference type="SAM" id="MobiDB-lite"/>
    </source>
</evidence>
<feature type="compositionally biased region" description="Low complexity" evidence="1">
    <location>
        <begin position="40"/>
        <end position="49"/>
    </location>
</feature>
<accession>A0ABP7NJN0</accession>
<proteinExistence type="predicted"/>
<name>A0ABP7NJN0_9BACT</name>
<dbReference type="EMBL" id="BAABDH010000104">
    <property type="protein sequence ID" value="GAA3948429.1"/>
    <property type="molecule type" value="Genomic_DNA"/>
</dbReference>
<keyword evidence="2" id="KW-0732">Signal</keyword>
<feature type="signal peptide" evidence="2">
    <location>
        <begin position="1"/>
        <end position="22"/>
    </location>
</feature>
<sequence length="514" mass="55018">MRTTRYALTFSALLAAASSASAQVQPPPAGGQPAPPPAAPAAAPVPAAPTESTPYGAGMKFSLSPDGSKYVRFITWHQIWARYTENNTNTLRAPGKPQSDQIDFAIRRSRFIVLSQLNPRFLVYSHFGINNQTAVGGGVAPGVDGKKPQLFVHEAVVEYKVNKYLNLGAGMHYQNGLSRMTRSSTINFLTLDAPLTNWPTIEAIDQFVRGIGVYGKGRVGKLDYVLSVNESMLTNQAGTLSNPLGLGATTGTGAAALNTGTNVAQYNPQGTNHVYQGYFSYEFLDQEANLLPFNVGTYLGTKRVFNIGAGFLYNQDGMVSRPTSSVLDAAAITTATAAGISAFNTVANDKSDIALFSADVFFDTPIDKETGTAFTAYGVYYNYNMGPNHVRFIGASNPGYGVSSGDVTRRGNAVPHSGTGNVGYVQAGLLLPKSLLGPKLRLQPYAAHLLASYEGLKTAAGDTKNVNIFDAGANFYIDGHNAKFTLNYRARPDFTNVNNVNYRPEITLQTQVAL</sequence>
<feature type="chain" id="PRO_5046296510" description="Porin" evidence="2">
    <location>
        <begin position="23"/>
        <end position="514"/>
    </location>
</feature>
<comment type="caution">
    <text evidence="3">The sequence shown here is derived from an EMBL/GenBank/DDBJ whole genome shotgun (WGS) entry which is preliminary data.</text>
</comment>
<evidence type="ECO:0000313" key="3">
    <source>
        <dbReference type="EMBL" id="GAA3948429.1"/>
    </source>
</evidence>
<protein>
    <recommendedName>
        <fullName evidence="5">Porin</fullName>
    </recommendedName>
</protein>